<dbReference type="EMBL" id="PDJJ01000001">
    <property type="protein sequence ID" value="PFG44790.1"/>
    <property type="molecule type" value="Genomic_DNA"/>
</dbReference>
<sequence>MSDLTVFVVGDDARGSALQETVARWADEGLVVPSVWVTPSGVHVGTAGPPRVDAELVAQRSRAEDDLFRIVGRRHLSTVRIVVAQVLTLDGPFDPALLTAAQHVADALQDALPQATEEGGHSTALLRINLLAPVSGASGVPREAIADGWDVNVVVSAEDRPDVDRSNVFVRSPGNAVGHAATAMVVCGGALAGVDAGVFEVLAPPQSTANGREVEVVRVHVRAVVGEDLESRLAARTLQAVAAEPQGAAAFVEWARLAVDPDRIVDDLTKHLVQAAPWGSAGPPRVDRADRRRSGVLEGVAEAARFNATTFGAVPRWVVGKRIARFEDSATHTVVGGGGDTVLRLRPGRPDAIKGAVADYLQDVDERARRDELEREATSVAVPDPRSWGELRTVAFAAVDGGDLPADVPTPRYAGKREILTADRVVPDPTDTFDVDGDTITPTDPTVGRRVEARLDAVVAQWGTALDEAEREVARTRQALEATQAPPDPDKSTDPGTEASDDAATDTPDAPTEPDAAPNGGKSRPAKKRGRKPEPDVVAEIAARGAALAAARSEHEAAERARDGIVLAHDAARCERDRFLGWRGTAESSVLWRLLDDVAGRRDQYAEQHARAREGLGVDVPPHEALVAAQERLVARWRVLLLAGLVVLAVAVLWLRFDGQPERVLDWVGWVGGTVLVTLLLVGVANHRYYQATRAYAWDVQTVADRRRQASEDVVYYGREAARLGQLYSTLVDWATVVGWVLHHPRGTVVPTVSTLDDDAVDTFPAAFAVARTADEDDITPATVVTAVQRLHPVGWARQCFDDAYDAHQAAQAREDEGGFIAPDLDTVASQYGPRSLFTEFWTSGAAAEVLTAKAVAELREAVHEELISLPTRQVGRLGSHGDGDLALEPDYYRAAAGRSTAFVAGNFVSSARQTRKHYVERSAVWLPQVVGGQVAPEGVVQRRSTTDVAVRVDVSRRLDAGDLLLFAPDTDTSDEVADEAPVEPVTVASRPVTADAPIFH</sequence>
<evidence type="ECO:0000313" key="3">
    <source>
        <dbReference type="EMBL" id="PFG44790.1"/>
    </source>
</evidence>
<dbReference type="Proteomes" id="UP000224130">
    <property type="component" value="Unassembled WGS sequence"/>
</dbReference>
<protein>
    <submittedName>
        <fullName evidence="3">Uncharacterized protein</fullName>
    </submittedName>
</protein>
<reference evidence="3 4" key="1">
    <citation type="submission" date="2017-10" db="EMBL/GenBank/DDBJ databases">
        <title>Sequencing the genomes of 1000 actinobacteria strains.</title>
        <authorList>
            <person name="Klenk H.-P."/>
        </authorList>
    </citation>
    <scope>NUCLEOTIDE SEQUENCE [LARGE SCALE GENOMIC DNA]</scope>
    <source>
        <strain evidence="3 4">DSM 21863</strain>
    </source>
</reference>
<dbReference type="RefSeq" id="WP_141538724.1">
    <property type="nucleotide sequence ID" value="NZ_PDJJ01000001.1"/>
</dbReference>
<keyword evidence="2" id="KW-1133">Transmembrane helix</keyword>
<keyword evidence="4" id="KW-1185">Reference proteome</keyword>
<feature type="transmembrane region" description="Helical" evidence="2">
    <location>
        <begin position="637"/>
        <end position="655"/>
    </location>
</feature>
<gene>
    <name evidence="3" type="ORF">ATJ88_3527</name>
</gene>
<dbReference type="AlphaFoldDB" id="A0A2A9F2Q3"/>
<feature type="compositionally biased region" description="Low complexity" evidence="1">
    <location>
        <begin position="505"/>
        <end position="518"/>
    </location>
</feature>
<keyword evidence="2" id="KW-0472">Membrane</keyword>
<dbReference type="OrthoDB" id="5147027at2"/>
<keyword evidence="2" id="KW-0812">Transmembrane</keyword>
<comment type="caution">
    <text evidence="3">The sequence shown here is derived from an EMBL/GenBank/DDBJ whole genome shotgun (WGS) entry which is preliminary data.</text>
</comment>
<evidence type="ECO:0000256" key="1">
    <source>
        <dbReference type="SAM" id="MobiDB-lite"/>
    </source>
</evidence>
<feature type="region of interest" description="Disordered" evidence="1">
    <location>
        <begin position="478"/>
        <end position="535"/>
    </location>
</feature>
<accession>A0A2A9F2Q3</accession>
<evidence type="ECO:0000256" key="2">
    <source>
        <dbReference type="SAM" id="Phobius"/>
    </source>
</evidence>
<evidence type="ECO:0000313" key="4">
    <source>
        <dbReference type="Proteomes" id="UP000224130"/>
    </source>
</evidence>
<feature type="transmembrane region" description="Helical" evidence="2">
    <location>
        <begin position="667"/>
        <end position="685"/>
    </location>
</feature>
<proteinExistence type="predicted"/>
<name>A0A2A9F2Q3_9MICO</name>
<organism evidence="3 4">
    <name type="scientific">Isoptericola jiangsuensis</name>
    <dbReference type="NCBI Taxonomy" id="548579"/>
    <lineage>
        <taxon>Bacteria</taxon>
        <taxon>Bacillati</taxon>
        <taxon>Actinomycetota</taxon>
        <taxon>Actinomycetes</taxon>
        <taxon>Micrococcales</taxon>
        <taxon>Promicromonosporaceae</taxon>
        <taxon>Isoptericola</taxon>
    </lineage>
</organism>